<dbReference type="PIRSF" id="PIRSF037238">
    <property type="entry name" value="Carboxypeptidase_G2"/>
    <property type="match status" value="1"/>
</dbReference>
<dbReference type="EC" id="3.4.17.11" evidence="9"/>
<evidence type="ECO:0000256" key="6">
    <source>
        <dbReference type="SAM" id="SignalP"/>
    </source>
</evidence>
<evidence type="ECO:0000256" key="3">
    <source>
        <dbReference type="ARBA" id="ARBA00022801"/>
    </source>
</evidence>
<dbReference type="Pfam" id="PF01546">
    <property type="entry name" value="Peptidase_M20"/>
    <property type="match status" value="1"/>
</dbReference>
<keyword evidence="11" id="KW-1185">Reference proteome</keyword>
<dbReference type="InterPro" id="IPR050072">
    <property type="entry name" value="Peptidase_M20A"/>
</dbReference>
<feature type="active site" description="Proton acceptor" evidence="5">
    <location>
        <position position="177"/>
    </location>
</feature>
<evidence type="ECO:0000259" key="7">
    <source>
        <dbReference type="Pfam" id="PF07687"/>
    </source>
</evidence>
<dbReference type="InterPro" id="IPR002933">
    <property type="entry name" value="Peptidase_M20"/>
</dbReference>
<keyword evidence="9" id="KW-0121">Carboxypeptidase</keyword>
<accession>A0A7W6AK04</accession>
<name>A0A7W6AK04_9HYPH</name>
<dbReference type="GO" id="GO:0046872">
    <property type="term" value="F:metal ion binding"/>
    <property type="evidence" value="ECO:0007669"/>
    <property type="project" value="UniProtKB-KW"/>
</dbReference>
<reference evidence="9 10" key="3">
    <citation type="submission" date="2020-08" db="EMBL/GenBank/DDBJ databases">
        <title>Genomic Encyclopedia of Type Strains, Phase IV (KMG-IV): sequencing the most valuable type-strain genomes for metagenomic binning, comparative biology and taxonomic classification.</title>
        <authorList>
            <person name="Goeker M."/>
        </authorList>
    </citation>
    <scope>NUCLEOTIDE SEQUENCE [LARGE SCALE GENOMIC DNA]</scope>
    <source>
        <strain evidence="9 10">DSM 24105</strain>
    </source>
</reference>
<dbReference type="SUPFAM" id="SSF53187">
    <property type="entry name" value="Zn-dependent exopeptidases"/>
    <property type="match status" value="1"/>
</dbReference>
<evidence type="ECO:0000313" key="10">
    <source>
        <dbReference type="Proteomes" id="UP000517759"/>
    </source>
</evidence>
<dbReference type="Proteomes" id="UP000517759">
    <property type="component" value="Unassembled WGS sequence"/>
</dbReference>
<evidence type="ECO:0000313" key="9">
    <source>
        <dbReference type="EMBL" id="MBB3902266.1"/>
    </source>
</evidence>
<dbReference type="InterPro" id="IPR011650">
    <property type="entry name" value="Peptidase_M20_dimer"/>
</dbReference>
<evidence type="ECO:0000256" key="1">
    <source>
        <dbReference type="ARBA" id="ARBA00001947"/>
    </source>
</evidence>
<dbReference type="CDD" id="cd03885">
    <property type="entry name" value="M20_CPDG2"/>
    <property type="match status" value="1"/>
</dbReference>
<keyword evidence="3 9" id="KW-0378">Hydrolase</keyword>
<evidence type="ECO:0000256" key="4">
    <source>
        <dbReference type="ARBA" id="ARBA00022833"/>
    </source>
</evidence>
<dbReference type="Proteomes" id="UP001156881">
    <property type="component" value="Unassembled WGS sequence"/>
</dbReference>
<evidence type="ECO:0000313" key="8">
    <source>
        <dbReference type="EMBL" id="GLS42113.1"/>
    </source>
</evidence>
<dbReference type="EMBL" id="BSPG01000001">
    <property type="protein sequence ID" value="GLS42113.1"/>
    <property type="molecule type" value="Genomic_DNA"/>
</dbReference>
<dbReference type="PANTHER" id="PTHR43808">
    <property type="entry name" value="ACETYLORNITHINE DEACETYLASE"/>
    <property type="match status" value="1"/>
</dbReference>
<dbReference type="SUPFAM" id="SSF55031">
    <property type="entry name" value="Bacterial exopeptidase dimerisation domain"/>
    <property type="match status" value="1"/>
</dbReference>
<dbReference type="RefSeq" id="WP_183504039.1">
    <property type="nucleotide sequence ID" value="NZ_BSPG01000001.1"/>
</dbReference>
<feature type="domain" description="Peptidase M20 dimerisation" evidence="7">
    <location>
        <begin position="212"/>
        <end position="312"/>
    </location>
</feature>
<feature type="chain" id="PRO_5030657191" evidence="6">
    <location>
        <begin position="29"/>
        <end position="414"/>
    </location>
</feature>
<dbReference type="NCBIfam" id="NF004788">
    <property type="entry name" value="PRK06133.1"/>
    <property type="match status" value="1"/>
</dbReference>
<comment type="caution">
    <text evidence="9">The sequence shown here is derived from an EMBL/GenBank/DDBJ whole genome shotgun (WGS) entry which is preliminary data.</text>
</comment>
<keyword evidence="4" id="KW-0862">Zinc</keyword>
<comment type="cofactor">
    <cofactor evidence="1">
        <name>Zn(2+)</name>
        <dbReference type="ChEBI" id="CHEBI:29105"/>
    </cofactor>
</comment>
<dbReference type="InterPro" id="IPR017150">
    <property type="entry name" value="Pept_M20_glutamate_carboxypep"/>
</dbReference>
<dbReference type="EMBL" id="JACIDN010000003">
    <property type="protein sequence ID" value="MBB3902266.1"/>
    <property type="molecule type" value="Genomic_DNA"/>
</dbReference>
<dbReference type="GO" id="GO:0004180">
    <property type="term" value="F:carboxypeptidase activity"/>
    <property type="evidence" value="ECO:0007669"/>
    <property type="project" value="UniProtKB-KW"/>
</dbReference>
<evidence type="ECO:0000256" key="2">
    <source>
        <dbReference type="ARBA" id="ARBA00022723"/>
    </source>
</evidence>
<dbReference type="Pfam" id="PF07687">
    <property type="entry name" value="M20_dimer"/>
    <property type="match status" value="1"/>
</dbReference>
<keyword evidence="2" id="KW-0479">Metal-binding</keyword>
<proteinExistence type="predicted"/>
<protein>
    <submittedName>
        <fullName evidence="9">Glutamate carboxypeptidase</fullName>
        <ecNumber evidence="9">3.4.17.11</ecNumber>
    </submittedName>
</protein>
<dbReference type="InterPro" id="IPR036264">
    <property type="entry name" value="Bact_exopeptidase_dim_dom"/>
</dbReference>
<evidence type="ECO:0000313" key="11">
    <source>
        <dbReference type="Proteomes" id="UP001156881"/>
    </source>
</evidence>
<keyword evidence="6" id="KW-0732">Signal</keyword>
<evidence type="ECO:0000256" key="5">
    <source>
        <dbReference type="PIRSR" id="PIRSR037238-1"/>
    </source>
</evidence>
<dbReference type="PROSITE" id="PS00758">
    <property type="entry name" value="ARGE_DAPE_CPG2_1"/>
    <property type="match status" value="1"/>
</dbReference>
<dbReference type="Gene3D" id="3.30.70.360">
    <property type="match status" value="1"/>
</dbReference>
<feature type="active site" evidence="5">
    <location>
        <position position="116"/>
    </location>
</feature>
<dbReference type="Gene3D" id="3.40.630.10">
    <property type="entry name" value="Zn peptidases"/>
    <property type="match status" value="1"/>
</dbReference>
<feature type="signal peptide" evidence="6">
    <location>
        <begin position="1"/>
        <end position="28"/>
    </location>
</feature>
<dbReference type="AlphaFoldDB" id="A0A7W6AK04"/>
<keyword evidence="9" id="KW-0645">Protease</keyword>
<reference evidence="8" key="4">
    <citation type="submission" date="2023-01" db="EMBL/GenBank/DDBJ databases">
        <title>Draft genome sequence of Methylobacterium brachythecii strain NBRC 107710.</title>
        <authorList>
            <person name="Sun Q."/>
            <person name="Mori K."/>
        </authorList>
    </citation>
    <scope>NUCLEOTIDE SEQUENCE</scope>
    <source>
        <strain evidence="8">NBRC 107710</strain>
    </source>
</reference>
<reference evidence="8" key="1">
    <citation type="journal article" date="2014" name="Int. J. Syst. Evol. Microbiol.">
        <title>Complete genome of a new Firmicutes species belonging to the dominant human colonic microbiota ('Ruminococcus bicirculans') reveals two chromosomes and a selective capacity to utilize plant glucans.</title>
        <authorList>
            <consortium name="NISC Comparative Sequencing Program"/>
            <person name="Wegmann U."/>
            <person name="Louis P."/>
            <person name="Goesmann A."/>
            <person name="Henrissat B."/>
            <person name="Duncan S.H."/>
            <person name="Flint H.J."/>
        </authorList>
    </citation>
    <scope>NUCLEOTIDE SEQUENCE</scope>
    <source>
        <strain evidence="8">NBRC 107710</strain>
    </source>
</reference>
<reference evidence="11" key="2">
    <citation type="journal article" date="2019" name="Int. J. Syst. Evol. Microbiol.">
        <title>The Global Catalogue of Microorganisms (GCM) 10K type strain sequencing project: providing services to taxonomists for standard genome sequencing and annotation.</title>
        <authorList>
            <consortium name="The Broad Institute Genomics Platform"/>
            <consortium name="The Broad Institute Genome Sequencing Center for Infectious Disease"/>
            <person name="Wu L."/>
            <person name="Ma J."/>
        </authorList>
    </citation>
    <scope>NUCLEOTIDE SEQUENCE [LARGE SCALE GENOMIC DNA]</scope>
    <source>
        <strain evidence="11">NBRC 107710</strain>
    </source>
</reference>
<sequence length="414" mass="42847">MPLPRNRLSRLAVATLAASVALALPAQAEPNATVLKQAETYKQPVLTLLEKLVSIDSGTADAKGVDAVAEVVKAELSALGAKVETVPSSVPDKGANVVATLSGSGNARILLVAHMDTVFPAGEVAKRPFKIEGGRATGPGVMDDKGGIVLALYALHALRDLGYTNYRTITLLLNSNEETGSAGSHELISAQARQHDVVFNLEPGRPTDGLVIARKGAAQLQVDVKGRGAHAGVAPDSGRNAATELAHQVLAIGSLGDRAKETTVNVTTLKAGTVVNVIPDAATAQGDMRAYVSEEFDRVERDLSGLAKTTHVPDTSVTTKLTRTFPPMPRNAGTDGLAAKAQAIYAEIGRKLTLESSGGAADSSFTAAAGTPTIDGLGIVGGGIHSKDEYAEVESIVPRLYLLTRLIMETGGAN</sequence>
<organism evidence="9 10">
    <name type="scientific">Methylobacterium brachythecii</name>
    <dbReference type="NCBI Taxonomy" id="1176177"/>
    <lineage>
        <taxon>Bacteria</taxon>
        <taxon>Pseudomonadati</taxon>
        <taxon>Pseudomonadota</taxon>
        <taxon>Alphaproteobacteria</taxon>
        <taxon>Hyphomicrobiales</taxon>
        <taxon>Methylobacteriaceae</taxon>
        <taxon>Methylobacterium</taxon>
    </lineage>
</organism>
<dbReference type="InterPro" id="IPR001261">
    <property type="entry name" value="ArgE/DapE_CS"/>
</dbReference>
<dbReference type="PANTHER" id="PTHR43808:SF10">
    <property type="entry name" value="BLL3749 PROTEIN"/>
    <property type="match status" value="1"/>
</dbReference>
<gene>
    <name evidence="8" type="ORF">GCM10007884_00980</name>
    <name evidence="9" type="ORF">GGR33_001761</name>
</gene>